<comment type="caution">
    <text evidence="2">The sequence shown here is derived from an EMBL/GenBank/DDBJ whole genome shotgun (WGS) entry which is preliminary data.</text>
</comment>
<proteinExistence type="predicted"/>
<evidence type="ECO:0000313" key="3">
    <source>
        <dbReference type="Proteomes" id="UP000620266"/>
    </source>
</evidence>
<keyword evidence="3" id="KW-1185">Reference proteome</keyword>
<evidence type="ECO:0000256" key="1">
    <source>
        <dbReference type="SAM" id="MobiDB-lite"/>
    </source>
</evidence>
<reference evidence="2" key="2">
    <citation type="submission" date="2020-09" db="EMBL/GenBank/DDBJ databases">
        <authorList>
            <person name="Sun Q."/>
            <person name="Sedlacek I."/>
        </authorList>
    </citation>
    <scope>NUCLEOTIDE SEQUENCE</scope>
    <source>
        <strain evidence="2">CCM 7086</strain>
    </source>
</reference>
<protein>
    <submittedName>
        <fullName evidence="2">Uncharacterized protein</fullName>
    </submittedName>
</protein>
<organism evidence="2 3">
    <name type="scientific">Oxalicibacterium flavum</name>
    <dbReference type="NCBI Taxonomy" id="179467"/>
    <lineage>
        <taxon>Bacteria</taxon>
        <taxon>Pseudomonadati</taxon>
        <taxon>Pseudomonadota</taxon>
        <taxon>Betaproteobacteria</taxon>
        <taxon>Burkholderiales</taxon>
        <taxon>Oxalobacteraceae</taxon>
        <taxon>Oxalicibacterium</taxon>
    </lineage>
</organism>
<evidence type="ECO:0000313" key="2">
    <source>
        <dbReference type="EMBL" id="GGC14469.1"/>
    </source>
</evidence>
<accession>A0A8J2UNN8</accession>
<dbReference type="Proteomes" id="UP000620266">
    <property type="component" value="Unassembled WGS sequence"/>
</dbReference>
<gene>
    <name evidence="2" type="ORF">GCM10007205_24150</name>
</gene>
<name>A0A8J2UNN8_9BURK</name>
<sequence length="95" mass="9568">MGARQAVEFEVEQQAQAGIPAGLGEAANGVVAVGARDRQHNGGAIGQQQRIEAEAGDVREKVRPAVGTGEGGGGNAIEARRTGARGGVARHGQDT</sequence>
<reference evidence="2" key="1">
    <citation type="journal article" date="2014" name="Int. J. Syst. Evol. Microbiol.">
        <title>Complete genome sequence of Corynebacterium casei LMG S-19264T (=DSM 44701T), isolated from a smear-ripened cheese.</title>
        <authorList>
            <consortium name="US DOE Joint Genome Institute (JGI-PGF)"/>
            <person name="Walter F."/>
            <person name="Albersmeier A."/>
            <person name="Kalinowski J."/>
            <person name="Ruckert C."/>
        </authorList>
    </citation>
    <scope>NUCLEOTIDE SEQUENCE</scope>
    <source>
        <strain evidence="2">CCM 7086</strain>
    </source>
</reference>
<feature type="region of interest" description="Disordered" evidence="1">
    <location>
        <begin position="62"/>
        <end position="95"/>
    </location>
</feature>
<dbReference type="AlphaFoldDB" id="A0A8J2UNN8"/>
<dbReference type="EMBL" id="BMCG01000005">
    <property type="protein sequence ID" value="GGC14469.1"/>
    <property type="molecule type" value="Genomic_DNA"/>
</dbReference>